<evidence type="ECO:0000256" key="14">
    <source>
        <dbReference type="ARBA" id="ARBA00049244"/>
    </source>
</evidence>
<dbReference type="GO" id="GO:0003887">
    <property type="term" value="F:DNA-directed DNA polymerase activity"/>
    <property type="evidence" value="ECO:0007669"/>
    <property type="project" value="UniProtKB-UniRule"/>
</dbReference>
<keyword evidence="7 15" id="KW-0235">DNA replication</keyword>
<evidence type="ECO:0000256" key="15">
    <source>
        <dbReference type="HAMAP-Rule" id="MF_01113"/>
    </source>
</evidence>
<dbReference type="Gene3D" id="3.40.1170.60">
    <property type="match status" value="1"/>
</dbReference>
<dbReference type="Pfam" id="PF11799">
    <property type="entry name" value="IMS_C"/>
    <property type="match status" value="1"/>
</dbReference>
<keyword evidence="9 15" id="KW-0227">DNA damage</keyword>
<keyword evidence="13 15" id="KW-0234">DNA repair</keyword>
<dbReference type="Gene3D" id="3.30.1490.100">
    <property type="entry name" value="DNA polymerase, Y-family, little finger domain"/>
    <property type="match status" value="1"/>
</dbReference>
<dbReference type="CDD" id="cd03586">
    <property type="entry name" value="PolY_Pol_IV_kappa"/>
    <property type="match status" value="1"/>
</dbReference>
<evidence type="ECO:0000256" key="11">
    <source>
        <dbReference type="ARBA" id="ARBA00022932"/>
    </source>
</evidence>
<gene>
    <name evidence="15 17" type="primary">dinB</name>
    <name evidence="17" type="ORF">IAA62_00705</name>
</gene>
<dbReference type="EC" id="2.7.7.7" evidence="15"/>
<reference evidence="17" key="2">
    <citation type="journal article" date="2021" name="PeerJ">
        <title>Extensive microbial diversity within the chicken gut microbiome revealed by metagenomics and culture.</title>
        <authorList>
            <person name="Gilroy R."/>
            <person name="Ravi A."/>
            <person name="Getino M."/>
            <person name="Pursley I."/>
            <person name="Horton D.L."/>
            <person name="Alikhan N.F."/>
            <person name="Baker D."/>
            <person name="Gharbi K."/>
            <person name="Hall N."/>
            <person name="Watson M."/>
            <person name="Adriaenssens E.M."/>
            <person name="Foster-Nyarko E."/>
            <person name="Jarju S."/>
            <person name="Secka A."/>
            <person name="Antonio M."/>
            <person name="Oren A."/>
            <person name="Chaudhuri R.R."/>
            <person name="La Ragione R."/>
            <person name="Hildebrand F."/>
            <person name="Pallen M.J."/>
        </authorList>
    </citation>
    <scope>NUCLEOTIDE SEQUENCE</scope>
    <source>
        <strain evidence="17">CHK186-9395</strain>
    </source>
</reference>
<dbReference type="Gene3D" id="1.10.150.20">
    <property type="entry name" value="5' to 3' exonuclease, C-terminal subdomain"/>
    <property type="match status" value="1"/>
</dbReference>
<comment type="function">
    <text evidence="15">Poorly processive, error-prone DNA polymerase involved in untargeted mutagenesis. Copies undamaged DNA at stalled replication forks, which arise in vivo from mismatched or misaligned primer ends. These misaligned primers can be extended by PolIV. Exhibits no 3'-5' exonuclease (proofreading) activity. May be involved in translesional synthesis, in conjunction with the beta clamp from PolIII.</text>
</comment>
<keyword evidence="12 15" id="KW-0238">DNA-binding</keyword>
<feature type="binding site" evidence="15">
    <location>
        <position position="10"/>
    </location>
    <ligand>
        <name>Mg(2+)</name>
        <dbReference type="ChEBI" id="CHEBI:18420"/>
    </ligand>
</feature>
<evidence type="ECO:0000256" key="9">
    <source>
        <dbReference type="ARBA" id="ARBA00022763"/>
    </source>
</evidence>
<dbReference type="InterPro" id="IPR017961">
    <property type="entry name" value="DNA_pol_Y-fam_little_finger"/>
</dbReference>
<name>A0A9D1NDI9_9FIRM</name>
<keyword evidence="3 15" id="KW-0515">Mutator protein</keyword>
<keyword evidence="10 15" id="KW-0460">Magnesium</keyword>
<dbReference type="PROSITE" id="PS50173">
    <property type="entry name" value="UMUC"/>
    <property type="match status" value="1"/>
</dbReference>
<proteinExistence type="inferred from homology"/>
<dbReference type="InterPro" id="IPR053848">
    <property type="entry name" value="IMS_HHH_1"/>
</dbReference>
<evidence type="ECO:0000259" key="16">
    <source>
        <dbReference type="PROSITE" id="PS50173"/>
    </source>
</evidence>
<keyword evidence="6 15" id="KW-0548">Nucleotidyltransferase</keyword>
<evidence type="ECO:0000256" key="5">
    <source>
        <dbReference type="ARBA" id="ARBA00022679"/>
    </source>
</evidence>
<dbReference type="AlphaFoldDB" id="A0A9D1NDI9"/>
<keyword evidence="8 15" id="KW-0479">Metal-binding</keyword>
<dbReference type="InterPro" id="IPR050116">
    <property type="entry name" value="DNA_polymerase-Y"/>
</dbReference>
<evidence type="ECO:0000256" key="8">
    <source>
        <dbReference type="ARBA" id="ARBA00022723"/>
    </source>
</evidence>
<dbReference type="GO" id="GO:0003684">
    <property type="term" value="F:damaged DNA binding"/>
    <property type="evidence" value="ECO:0007669"/>
    <property type="project" value="InterPro"/>
</dbReference>
<evidence type="ECO:0000256" key="12">
    <source>
        <dbReference type="ARBA" id="ARBA00023125"/>
    </source>
</evidence>
<dbReference type="GO" id="GO:0005829">
    <property type="term" value="C:cytosol"/>
    <property type="evidence" value="ECO:0007669"/>
    <property type="project" value="TreeGrafter"/>
</dbReference>
<dbReference type="Proteomes" id="UP000886861">
    <property type="component" value="Unassembled WGS sequence"/>
</dbReference>
<evidence type="ECO:0000256" key="6">
    <source>
        <dbReference type="ARBA" id="ARBA00022695"/>
    </source>
</evidence>
<comment type="similarity">
    <text evidence="2 15">Belongs to the DNA polymerase type-Y family.</text>
</comment>
<comment type="subunit">
    <text evidence="15">Monomer.</text>
</comment>
<evidence type="ECO:0000256" key="3">
    <source>
        <dbReference type="ARBA" id="ARBA00022457"/>
    </source>
</evidence>
<feature type="active site" evidence="15">
    <location>
        <position position="107"/>
    </location>
</feature>
<dbReference type="Pfam" id="PF21999">
    <property type="entry name" value="IMS_HHH_1"/>
    <property type="match status" value="1"/>
</dbReference>
<dbReference type="InterPro" id="IPR043502">
    <property type="entry name" value="DNA/RNA_pol_sf"/>
</dbReference>
<evidence type="ECO:0000256" key="10">
    <source>
        <dbReference type="ARBA" id="ARBA00022842"/>
    </source>
</evidence>
<reference evidence="17" key="1">
    <citation type="submission" date="2020-10" db="EMBL/GenBank/DDBJ databases">
        <authorList>
            <person name="Gilroy R."/>
        </authorList>
    </citation>
    <scope>NUCLEOTIDE SEQUENCE</scope>
    <source>
        <strain evidence="17">CHK186-9395</strain>
    </source>
</reference>
<evidence type="ECO:0000256" key="13">
    <source>
        <dbReference type="ARBA" id="ARBA00023204"/>
    </source>
</evidence>
<feature type="site" description="Substrate discrimination" evidence="15">
    <location>
        <position position="15"/>
    </location>
</feature>
<dbReference type="GO" id="GO:0006281">
    <property type="term" value="P:DNA repair"/>
    <property type="evidence" value="ECO:0007669"/>
    <property type="project" value="UniProtKB-UniRule"/>
</dbReference>
<keyword evidence="5 15" id="KW-0808">Transferase</keyword>
<dbReference type="PANTHER" id="PTHR11076">
    <property type="entry name" value="DNA REPAIR POLYMERASE UMUC / TRANSFERASE FAMILY MEMBER"/>
    <property type="match status" value="1"/>
</dbReference>
<evidence type="ECO:0000256" key="4">
    <source>
        <dbReference type="ARBA" id="ARBA00022490"/>
    </source>
</evidence>
<dbReference type="PANTHER" id="PTHR11076:SF35">
    <property type="entry name" value="DNA REPAIR PROTEIN HOMOLOG YOBH"/>
    <property type="match status" value="1"/>
</dbReference>
<protein>
    <recommendedName>
        <fullName evidence="15">DNA polymerase IV</fullName>
        <shortName evidence="15">Pol IV</shortName>
        <ecNumber evidence="15">2.7.7.7</ecNumber>
    </recommendedName>
</protein>
<sequence>MKERIILHCDANSFYASVECALHPEYKGKPLAVSGNPEKRTGIILAKNDVAKPYGIKTGEAIWEAKEKCPDLICIFPHHEIYEEYSKKLHEIYATYTHLIESFGIDECWLDVTETAHLFGGALNLAEDIRKRVKNELNITVSIGVSFSKLFAKLGSDIKKPDAITCLPRDNFKALTYLLPVNTIVGIGRKMKVHLEKMNVTTIGDLAHIPTEILEHKFGVVGRDLSLKVRGLDYDPVKSMYDEEAPKSVGNGTTTIVDIFTPEEVRDTIFYLAEEVGRRLREKKLLSSTISVTIKTCEFNYEHHSNKSPPTNSTKEIAENALALLRTFWNYSEKIRAIRICCSSLSSVEIKQLSMFEPMSYKKSSLSLALDILRAKYGESIIKTGSLKTVGFLR</sequence>
<dbReference type="InterPro" id="IPR001126">
    <property type="entry name" value="UmuC"/>
</dbReference>
<evidence type="ECO:0000256" key="7">
    <source>
        <dbReference type="ARBA" id="ARBA00022705"/>
    </source>
</evidence>
<dbReference type="SUPFAM" id="SSF100879">
    <property type="entry name" value="Lesion bypass DNA polymerase (Y-family), little finger domain"/>
    <property type="match status" value="1"/>
</dbReference>
<evidence type="ECO:0000256" key="2">
    <source>
        <dbReference type="ARBA" id="ARBA00010945"/>
    </source>
</evidence>
<comment type="caution">
    <text evidence="17">The sequence shown here is derived from an EMBL/GenBank/DDBJ whole genome shotgun (WGS) entry which is preliminary data.</text>
</comment>
<comment type="catalytic activity">
    <reaction evidence="14 15">
        <text>DNA(n) + a 2'-deoxyribonucleoside 5'-triphosphate = DNA(n+1) + diphosphate</text>
        <dbReference type="Rhea" id="RHEA:22508"/>
        <dbReference type="Rhea" id="RHEA-COMP:17339"/>
        <dbReference type="Rhea" id="RHEA-COMP:17340"/>
        <dbReference type="ChEBI" id="CHEBI:33019"/>
        <dbReference type="ChEBI" id="CHEBI:61560"/>
        <dbReference type="ChEBI" id="CHEBI:173112"/>
        <dbReference type="EC" id="2.7.7.7"/>
    </reaction>
</comment>
<dbReference type="Gene3D" id="3.30.70.270">
    <property type="match status" value="1"/>
</dbReference>
<keyword evidence="4 15" id="KW-0963">Cytoplasm</keyword>
<evidence type="ECO:0000313" key="18">
    <source>
        <dbReference type="Proteomes" id="UP000886861"/>
    </source>
</evidence>
<dbReference type="NCBIfam" id="NF002677">
    <property type="entry name" value="PRK02406.1"/>
    <property type="match status" value="1"/>
</dbReference>
<comment type="cofactor">
    <cofactor evidence="15">
        <name>Mg(2+)</name>
        <dbReference type="ChEBI" id="CHEBI:18420"/>
    </cofactor>
    <text evidence="15">Binds 2 magnesium ions per subunit.</text>
</comment>
<comment type="subcellular location">
    <subcellularLocation>
        <location evidence="1 15">Cytoplasm</location>
    </subcellularLocation>
</comment>
<dbReference type="HAMAP" id="MF_01113">
    <property type="entry name" value="DNApol_IV"/>
    <property type="match status" value="1"/>
</dbReference>
<dbReference type="GO" id="GO:0042276">
    <property type="term" value="P:error-prone translesion synthesis"/>
    <property type="evidence" value="ECO:0007669"/>
    <property type="project" value="TreeGrafter"/>
</dbReference>
<dbReference type="Pfam" id="PF00817">
    <property type="entry name" value="IMS"/>
    <property type="match status" value="1"/>
</dbReference>
<feature type="domain" description="UmuC" evidence="16">
    <location>
        <begin position="6"/>
        <end position="188"/>
    </location>
</feature>
<dbReference type="GO" id="GO:0009432">
    <property type="term" value="P:SOS response"/>
    <property type="evidence" value="ECO:0007669"/>
    <property type="project" value="TreeGrafter"/>
</dbReference>
<dbReference type="GO" id="GO:0000287">
    <property type="term" value="F:magnesium ion binding"/>
    <property type="evidence" value="ECO:0007669"/>
    <property type="project" value="UniProtKB-UniRule"/>
</dbReference>
<organism evidence="17 18">
    <name type="scientific">Candidatus Caccopulliclostridium gallistercoris</name>
    <dbReference type="NCBI Taxonomy" id="2840719"/>
    <lineage>
        <taxon>Bacteria</taxon>
        <taxon>Bacillati</taxon>
        <taxon>Bacillota</taxon>
        <taxon>Clostridia</taxon>
        <taxon>Candidatus Caccopulliclostridium</taxon>
    </lineage>
</organism>
<evidence type="ECO:0000313" key="17">
    <source>
        <dbReference type="EMBL" id="HIV01065.1"/>
    </source>
</evidence>
<dbReference type="EMBL" id="DVOJ01000003">
    <property type="protein sequence ID" value="HIV01065.1"/>
    <property type="molecule type" value="Genomic_DNA"/>
</dbReference>
<dbReference type="InterPro" id="IPR036775">
    <property type="entry name" value="DNA_pol_Y-fam_lit_finger_sf"/>
</dbReference>
<dbReference type="GO" id="GO:0006261">
    <property type="term" value="P:DNA-templated DNA replication"/>
    <property type="evidence" value="ECO:0007669"/>
    <property type="project" value="UniProtKB-UniRule"/>
</dbReference>
<feature type="binding site" evidence="15">
    <location>
        <position position="106"/>
    </location>
    <ligand>
        <name>Mg(2+)</name>
        <dbReference type="ChEBI" id="CHEBI:18420"/>
    </ligand>
</feature>
<dbReference type="InterPro" id="IPR043128">
    <property type="entry name" value="Rev_trsase/Diguanyl_cyclase"/>
</dbReference>
<dbReference type="SUPFAM" id="SSF56672">
    <property type="entry name" value="DNA/RNA polymerases"/>
    <property type="match status" value="1"/>
</dbReference>
<dbReference type="InterPro" id="IPR022880">
    <property type="entry name" value="DNApol_IV"/>
</dbReference>
<evidence type="ECO:0000256" key="1">
    <source>
        <dbReference type="ARBA" id="ARBA00004496"/>
    </source>
</evidence>
<keyword evidence="11 15" id="KW-0239">DNA-directed DNA polymerase</keyword>
<accession>A0A9D1NDI9</accession>